<dbReference type="InterPro" id="IPR053374">
    <property type="entry name" value="TCP-1_chaperonin"/>
</dbReference>
<dbReference type="PROSITE" id="PS00750">
    <property type="entry name" value="TCP1_1"/>
    <property type="match status" value="1"/>
</dbReference>
<evidence type="ECO:0000256" key="8">
    <source>
        <dbReference type="ARBA" id="ARBA00023186"/>
    </source>
</evidence>
<dbReference type="Gene3D" id="1.10.560.10">
    <property type="entry name" value="GroEL-like equatorial domain"/>
    <property type="match status" value="1"/>
</dbReference>
<dbReference type="CDD" id="cd03338">
    <property type="entry name" value="TCP1_delta"/>
    <property type="match status" value="1"/>
</dbReference>
<comment type="subcellular location">
    <subcellularLocation>
        <location evidence="1">Cytoplasm</location>
    </subcellularLocation>
</comment>
<accession>A0A0V1Q3P1</accession>
<dbReference type="GO" id="GO:0005832">
    <property type="term" value="C:chaperonin-containing T-complex"/>
    <property type="evidence" value="ECO:0007669"/>
    <property type="project" value="UniProtKB-ARBA"/>
</dbReference>
<evidence type="ECO:0000256" key="10">
    <source>
        <dbReference type="RuleBase" id="RU004192"/>
    </source>
</evidence>
<evidence type="ECO:0000256" key="6">
    <source>
        <dbReference type="ARBA" id="ARBA00022741"/>
    </source>
</evidence>
<dbReference type="InterPro" id="IPR027413">
    <property type="entry name" value="GROEL-like_equatorial_sf"/>
</dbReference>
<dbReference type="SUPFAM" id="SSF52029">
    <property type="entry name" value="GroEL apical domain-like"/>
    <property type="match status" value="1"/>
</dbReference>
<dbReference type="GO" id="GO:0016887">
    <property type="term" value="F:ATP hydrolysis activity"/>
    <property type="evidence" value="ECO:0007669"/>
    <property type="project" value="InterPro"/>
</dbReference>
<dbReference type="Gene3D" id="3.30.260.10">
    <property type="entry name" value="TCP-1-like chaperonin intermediate domain"/>
    <property type="match status" value="1"/>
</dbReference>
<dbReference type="GeneID" id="26838179"/>
<comment type="caution">
    <text evidence="12">The sequence shown here is derived from an EMBL/GenBank/DDBJ whole genome shotgun (WGS) entry which is preliminary data.</text>
</comment>
<dbReference type="Proteomes" id="UP000054251">
    <property type="component" value="Unassembled WGS sequence"/>
</dbReference>
<evidence type="ECO:0000313" key="13">
    <source>
        <dbReference type="Proteomes" id="UP000054251"/>
    </source>
</evidence>
<organism evidence="12 13">
    <name type="scientific">Debaryomyces fabryi</name>
    <dbReference type="NCBI Taxonomy" id="58627"/>
    <lineage>
        <taxon>Eukaryota</taxon>
        <taxon>Fungi</taxon>
        <taxon>Dikarya</taxon>
        <taxon>Ascomycota</taxon>
        <taxon>Saccharomycotina</taxon>
        <taxon>Pichiomycetes</taxon>
        <taxon>Debaryomycetaceae</taxon>
        <taxon>Debaryomyces</taxon>
    </lineage>
</organism>
<keyword evidence="13" id="KW-1185">Reference proteome</keyword>
<keyword evidence="8 9" id="KW-0143">Chaperone</keyword>
<evidence type="ECO:0000256" key="3">
    <source>
        <dbReference type="ARBA" id="ARBA00011531"/>
    </source>
</evidence>
<dbReference type="Pfam" id="PF00118">
    <property type="entry name" value="Cpn60_TCP1"/>
    <property type="match status" value="1"/>
</dbReference>
<dbReference type="NCBIfam" id="NF041082">
    <property type="entry name" value="thermosome_alpha"/>
    <property type="match status" value="1"/>
</dbReference>
<dbReference type="Gene3D" id="3.50.7.10">
    <property type="entry name" value="GroEL"/>
    <property type="match status" value="1"/>
</dbReference>
<gene>
    <name evidence="12" type="ORF">AC631_01170</name>
</gene>
<evidence type="ECO:0000313" key="12">
    <source>
        <dbReference type="EMBL" id="KSA03036.1"/>
    </source>
</evidence>
<evidence type="ECO:0000256" key="9">
    <source>
        <dbReference type="RuleBase" id="RU004187"/>
    </source>
</evidence>
<feature type="region of interest" description="Disordered" evidence="11">
    <location>
        <begin position="1"/>
        <end position="25"/>
    </location>
</feature>
<dbReference type="SUPFAM" id="SSF48592">
    <property type="entry name" value="GroEL equatorial domain-like"/>
    <property type="match status" value="1"/>
</dbReference>
<keyword evidence="5" id="KW-0963">Cytoplasm</keyword>
<feature type="compositionally biased region" description="Polar residues" evidence="11">
    <location>
        <begin position="1"/>
        <end position="15"/>
    </location>
</feature>
<protein>
    <recommendedName>
        <fullName evidence="4 10">T-complex protein 1 subunit delta</fullName>
    </recommendedName>
</protein>
<evidence type="ECO:0000256" key="7">
    <source>
        <dbReference type="ARBA" id="ARBA00022840"/>
    </source>
</evidence>
<dbReference type="InterPro" id="IPR027410">
    <property type="entry name" value="TCP-1-like_intermed_sf"/>
</dbReference>
<dbReference type="InterPro" id="IPR002194">
    <property type="entry name" value="Chaperonin_TCP-1_CS"/>
</dbReference>
<proteinExistence type="inferred from homology"/>
<dbReference type="GO" id="GO:0140662">
    <property type="term" value="F:ATP-dependent protein folding chaperone"/>
    <property type="evidence" value="ECO:0007669"/>
    <property type="project" value="InterPro"/>
</dbReference>
<dbReference type="AlphaFoldDB" id="A0A0V1Q3P1"/>
<dbReference type="NCBIfam" id="TIGR02342">
    <property type="entry name" value="chap_CCT_delta"/>
    <property type="match status" value="1"/>
</dbReference>
<dbReference type="PROSITE" id="PS00751">
    <property type="entry name" value="TCP1_2"/>
    <property type="match status" value="1"/>
</dbReference>
<evidence type="ECO:0000256" key="2">
    <source>
        <dbReference type="ARBA" id="ARBA00008020"/>
    </source>
</evidence>
<sequence length="533" mass="57571">MAQSQGGKGSPSNATFRDKEKPQEVRKSNILAARAVSDAIRTSLGPKGMDKMIKTKNGEIIISNDGATILKHMAVLHPAARMLVDVSAAQDVEAGDGTTSVAILTGSLLGAAEKLLNKGIHPTLISESFQRAASRSAEVLLEMSHKIDLDDKEALIRAASTSLSSKIVSQHSALLSPLAVNSVLKVMNEEHTNVDLNDIRLIKKVGGTIDETELVNGVVLTQNVVKTAGGPVRVDKAKIALIQFQLSPPKPDMENNVVVNDYRQMDKILKEERAYLLNICKKIKKSKCNVLLIQKSILRDAVNDLALHFLSKLNIMVVKDIERDEIEFLSKATGCKPIADIDNFSEDRLGSADVVEEIESSGSRIVKIDGVSAKNVKPTVSIVCRGANQLVLDETERSIHDALCVIRCLVKEKALIAGGGAPEIEVSRVLMSEANKLSGVEQFVYQEFAQALEVIPTTLAENAGLNSINVVTDLRNRHANGEKNAGISVRRSGASNTYDEHVLQPVLVSSSAITLASECVKSILRIDDIAFSR</sequence>
<dbReference type="InterPro" id="IPR017998">
    <property type="entry name" value="Chaperone_TCP-1"/>
</dbReference>
<comment type="similarity">
    <text evidence="2 9">Belongs to the TCP-1 chaperonin family.</text>
</comment>
<dbReference type="InterPro" id="IPR027409">
    <property type="entry name" value="GroEL-like_apical_dom_sf"/>
</dbReference>
<dbReference type="SUPFAM" id="SSF54849">
    <property type="entry name" value="GroEL-intermediate domain like"/>
    <property type="match status" value="1"/>
</dbReference>
<dbReference type="PROSITE" id="PS00995">
    <property type="entry name" value="TCP1_3"/>
    <property type="match status" value="1"/>
</dbReference>
<dbReference type="GO" id="GO:0005524">
    <property type="term" value="F:ATP binding"/>
    <property type="evidence" value="ECO:0007669"/>
    <property type="project" value="UniProtKB-KW"/>
</dbReference>
<dbReference type="InterPro" id="IPR012717">
    <property type="entry name" value="Chap_CCT_delta"/>
</dbReference>
<dbReference type="InterPro" id="IPR054827">
    <property type="entry name" value="thermosome_alpha"/>
</dbReference>
<dbReference type="FunFam" id="3.50.7.10:FF:000010">
    <property type="entry name" value="T-complex protein 1 subunit delta"/>
    <property type="match status" value="1"/>
</dbReference>
<dbReference type="NCBIfam" id="NF041083">
    <property type="entry name" value="thermosome_beta"/>
    <property type="match status" value="1"/>
</dbReference>
<evidence type="ECO:0000256" key="5">
    <source>
        <dbReference type="ARBA" id="ARBA00022490"/>
    </source>
</evidence>
<dbReference type="GO" id="GO:0051082">
    <property type="term" value="F:unfolded protein binding"/>
    <property type="evidence" value="ECO:0007669"/>
    <property type="project" value="InterPro"/>
</dbReference>
<dbReference type="EMBL" id="LMYN01000015">
    <property type="protein sequence ID" value="KSA03036.1"/>
    <property type="molecule type" value="Genomic_DNA"/>
</dbReference>
<name>A0A0V1Q3P1_9ASCO</name>
<keyword evidence="7 9" id="KW-0067">ATP-binding</keyword>
<evidence type="ECO:0000256" key="1">
    <source>
        <dbReference type="ARBA" id="ARBA00004496"/>
    </source>
</evidence>
<evidence type="ECO:0000256" key="11">
    <source>
        <dbReference type="SAM" id="MobiDB-lite"/>
    </source>
</evidence>
<dbReference type="PRINTS" id="PR00304">
    <property type="entry name" value="TCOMPLEXTCP1"/>
</dbReference>
<dbReference type="InterPro" id="IPR002423">
    <property type="entry name" value="Cpn60/GroEL/TCP-1"/>
</dbReference>
<dbReference type="RefSeq" id="XP_015469138.1">
    <property type="nucleotide sequence ID" value="XM_015610000.1"/>
</dbReference>
<evidence type="ECO:0000256" key="4">
    <source>
        <dbReference type="ARBA" id="ARBA00016107"/>
    </source>
</evidence>
<comment type="subunit">
    <text evidence="3">Heterooligomeric complex of about 850 to 900 kDa that forms two stacked rings, 12 to 16 nm in diameter.</text>
</comment>
<keyword evidence="6 9" id="KW-0547">Nucleotide-binding</keyword>
<reference evidence="12 13" key="1">
    <citation type="submission" date="2015-11" db="EMBL/GenBank/DDBJ databases">
        <title>The genome of Debaryomyces fabryi.</title>
        <authorList>
            <person name="Tafer H."/>
            <person name="Lopandic K."/>
        </authorList>
    </citation>
    <scope>NUCLEOTIDE SEQUENCE [LARGE SCALE GENOMIC DNA]</scope>
    <source>
        <strain evidence="12 13">CBS 789</strain>
    </source>
</reference>
<dbReference type="OrthoDB" id="10248520at2759"/>
<dbReference type="PANTHER" id="PTHR11353">
    <property type="entry name" value="CHAPERONIN"/>
    <property type="match status" value="1"/>
</dbReference>
<feature type="compositionally biased region" description="Basic and acidic residues" evidence="11">
    <location>
        <begin position="16"/>
        <end position="25"/>
    </location>
</feature>